<organism evidence="1 2">
    <name type="scientific">Paracoccus alkanivorans</name>
    <dbReference type="NCBI Taxonomy" id="2116655"/>
    <lineage>
        <taxon>Bacteria</taxon>
        <taxon>Pseudomonadati</taxon>
        <taxon>Pseudomonadota</taxon>
        <taxon>Alphaproteobacteria</taxon>
        <taxon>Rhodobacterales</taxon>
        <taxon>Paracoccaceae</taxon>
        <taxon>Paracoccus</taxon>
    </lineage>
</organism>
<proteinExistence type="predicted"/>
<dbReference type="OrthoDB" id="7776368at2"/>
<gene>
    <name evidence="1" type="ORF">C9E81_01615</name>
</gene>
<dbReference type="EMBL" id="QOKZ01000001">
    <property type="protein sequence ID" value="RMC38034.1"/>
    <property type="molecule type" value="Genomic_DNA"/>
</dbReference>
<reference evidence="1 2" key="1">
    <citation type="submission" date="2018-07" db="EMBL/GenBank/DDBJ databases">
        <authorList>
            <person name="Zhang Y."/>
            <person name="Wang L."/>
            <person name="Ma S."/>
        </authorList>
    </citation>
    <scope>NUCLEOTIDE SEQUENCE [LARGE SCALE GENOMIC DNA]</scope>
    <source>
        <strain evidence="1 2">4-2</strain>
    </source>
</reference>
<name>A0A3M0MNY8_9RHOB</name>
<evidence type="ECO:0000313" key="2">
    <source>
        <dbReference type="Proteomes" id="UP000273516"/>
    </source>
</evidence>
<keyword evidence="2" id="KW-1185">Reference proteome</keyword>
<comment type="caution">
    <text evidence="1">The sequence shown here is derived from an EMBL/GenBank/DDBJ whole genome shotgun (WGS) entry which is preliminary data.</text>
</comment>
<evidence type="ECO:0000313" key="1">
    <source>
        <dbReference type="EMBL" id="RMC38034.1"/>
    </source>
</evidence>
<dbReference type="Proteomes" id="UP000273516">
    <property type="component" value="Unassembled WGS sequence"/>
</dbReference>
<accession>A0A3M0MNY8</accession>
<dbReference type="AlphaFoldDB" id="A0A3M0MNY8"/>
<protein>
    <submittedName>
        <fullName evidence="1">Uncharacterized protein</fullName>
    </submittedName>
</protein>
<sequence>MKTTHDDKTFTLIGKYWSGTYPIEQLDEQLAFYRGMRDKFPKAGNSYDAPIEALERLAKEIKA</sequence>